<reference evidence="3" key="1">
    <citation type="submission" date="2023-06" db="EMBL/GenBank/DDBJ databases">
        <title>Genomic of Agaribacillus aureum.</title>
        <authorList>
            <person name="Wang G."/>
        </authorList>
    </citation>
    <scope>NUCLEOTIDE SEQUENCE</scope>
    <source>
        <strain evidence="3">BMA12</strain>
    </source>
</reference>
<dbReference type="Gene3D" id="3.40.50.150">
    <property type="entry name" value="Vaccinia Virus protein VP39"/>
    <property type="match status" value="1"/>
</dbReference>
<dbReference type="SUPFAM" id="SSF53335">
    <property type="entry name" value="S-adenosyl-L-methionine-dependent methyltransferases"/>
    <property type="match status" value="1"/>
</dbReference>
<keyword evidence="1 3" id="KW-0808">Transferase</keyword>
<accession>A0ABT8LHX0</accession>
<evidence type="ECO:0000313" key="3">
    <source>
        <dbReference type="EMBL" id="MDN5215946.1"/>
    </source>
</evidence>
<dbReference type="RefSeq" id="WP_346761281.1">
    <property type="nucleotide sequence ID" value="NZ_JAUJEB010000007.1"/>
</dbReference>
<evidence type="ECO:0000259" key="2">
    <source>
        <dbReference type="Pfam" id="PF13649"/>
    </source>
</evidence>
<dbReference type="Proteomes" id="UP001172083">
    <property type="component" value="Unassembled WGS sequence"/>
</dbReference>
<dbReference type="GO" id="GO:0032259">
    <property type="term" value="P:methylation"/>
    <property type="evidence" value="ECO:0007669"/>
    <property type="project" value="UniProtKB-KW"/>
</dbReference>
<gene>
    <name evidence="3" type="ORF">QQ020_27965</name>
</gene>
<keyword evidence="3" id="KW-0489">Methyltransferase</keyword>
<dbReference type="PANTHER" id="PTHR43861">
    <property type="entry name" value="TRANS-ACONITATE 2-METHYLTRANSFERASE-RELATED"/>
    <property type="match status" value="1"/>
</dbReference>
<dbReference type="InterPro" id="IPR029063">
    <property type="entry name" value="SAM-dependent_MTases_sf"/>
</dbReference>
<keyword evidence="4" id="KW-1185">Reference proteome</keyword>
<sequence length="242" mass="27771">MNKEEKQWNKEESKIFSAYGDIFVPDRPVQYGVITQLLSSIPNLLQVVELGCGEGLLCEKVLEHFPEVKVKGMDLSPVMLEKTRKRLSVYEDRFTAQPFDLGDSAWRFQHANTGAFISSLAVHHLDDIQKKLLFKDLFGQLTANGMLILADIVRPQAAVGYKIAAEHWDEDVRTKTDSLHKPEAYKIFKEDGWNYFENPDADPIDKPSTLYDQLLWLREAGFKEVDVYWMKAGHAIFAGRKY</sequence>
<comment type="caution">
    <text evidence="3">The sequence shown here is derived from an EMBL/GenBank/DDBJ whole genome shotgun (WGS) entry which is preliminary data.</text>
</comment>
<evidence type="ECO:0000313" key="4">
    <source>
        <dbReference type="Proteomes" id="UP001172083"/>
    </source>
</evidence>
<feature type="domain" description="Methyltransferase" evidence="2">
    <location>
        <begin position="47"/>
        <end position="145"/>
    </location>
</feature>
<dbReference type="EMBL" id="JAUJEB010000007">
    <property type="protein sequence ID" value="MDN5215946.1"/>
    <property type="molecule type" value="Genomic_DNA"/>
</dbReference>
<dbReference type="Pfam" id="PF13649">
    <property type="entry name" value="Methyltransf_25"/>
    <property type="match status" value="1"/>
</dbReference>
<dbReference type="InterPro" id="IPR041698">
    <property type="entry name" value="Methyltransf_25"/>
</dbReference>
<dbReference type="EC" id="2.1.-.-" evidence="3"/>
<name>A0ABT8LHX0_9BACT</name>
<organism evidence="3 4">
    <name type="scientific">Agaribacillus aureus</name>
    <dbReference type="NCBI Taxonomy" id="3051825"/>
    <lineage>
        <taxon>Bacteria</taxon>
        <taxon>Pseudomonadati</taxon>
        <taxon>Bacteroidota</taxon>
        <taxon>Cytophagia</taxon>
        <taxon>Cytophagales</taxon>
        <taxon>Splendidivirgaceae</taxon>
        <taxon>Agaribacillus</taxon>
    </lineage>
</organism>
<protein>
    <submittedName>
        <fullName evidence="3">Class I SAM-dependent methyltransferase</fullName>
        <ecNumber evidence="3">2.1.-.-</ecNumber>
    </submittedName>
</protein>
<dbReference type="GO" id="GO:0008168">
    <property type="term" value="F:methyltransferase activity"/>
    <property type="evidence" value="ECO:0007669"/>
    <property type="project" value="UniProtKB-KW"/>
</dbReference>
<dbReference type="CDD" id="cd02440">
    <property type="entry name" value="AdoMet_MTases"/>
    <property type="match status" value="1"/>
</dbReference>
<evidence type="ECO:0000256" key="1">
    <source>
        <dbReference type="ARBA" id="ARBA00022679"/>
    </source>
</evidence>
<proteinExistence type="predicted"/>